<dbReference type="NCBIfam" id="NF005710">
    <property type="entry name" value="PRK07522.1"/>
    <property type="match status" value="1"/>
</dbReference>
<comment type="similarity">
    <text evidence="2">Belongs to the peptidase M20A family. ArgE subfamily.</text>
</comment>
<dbReference type="InterPro" id="IPR000277">
    <property type="entry name" value="Cys/Met-Metab_PyrdxlP-dep_enz"/>
</dbReference>
<comment type="caution">
    <text evidence="10">The sequence shown here is derived from an EMBL/GenBank/DDBJ whole genome shotgun (WGS) entry which is preliminary data.</text>
</comment>
<dbReference type="SUPFAM" id="SSF53383">
    <property type="entry name" value="PLP-dependent transferases"/>
    <property type="match status" value="1"/>
</dbReference>
<evidence type="ECO:0000256" key="2">
    <source>
        <dbReference type="ARBA" id="ARBA00005691"/>
    </source>
</evidence>
<dbReference type="CDD" id="cd03894">
    <property type="entry name" value="M20_ArgE"/>
    <property type="match status" value="1"/>
</dbReference>
<dbReference type="SUPFAM" id="SSF53187">
    <property type="entry name" value="Zn-dependent exopeptidases"/>
    <property type="match status" value="1"/>
</dbReference>
<dbReference type="CDD" id="cd00614">
    <property type="entry name" value="CGS_like"/>
    <property type="match status" value="1"/>
</dbReference>
<dbReference type="PROSITE" id="PS00758">
    <property type="entry name" value="ARGE_DAPE_CPG2_1"/>
    <property type="match status" value="1"/>
</dbReference>
<dbReference type="InterPro" id="IPR036264">
    <property type="entry name" value="Bact_exopeptidase_dim_dom"/>
</dbReference>
<evidence type="ECO:0000256" key="3">
    <source>
        <dbReference type="ARBA" id="ARBA00022490"/>
    </source>
</evidence>
<evidence type="ECO:0000313" key="10">
    <source>
        <dbReference type="EMBL" id="CAK9077811.1"/>
    </source>
</evidence>
<dbReference type="NCBIfam" id="TIGR01325">
    <property type="entry name" value="O_suc_HS_sulf"/>
    <property type="match status" value="1"/>
</dbReference>
<evidence type="ECO:0000256" key="8">
    <source>
        <dbReference type="SAM" id="MobiDB-lite"/>
    </source>
</evidence>
<proteinExistence type="inferred from homology"/>
<feature type="region of interest" description="Disordered" evidence="8">
    <location>
        <begin position="19"/>
        <end position="44"/>
    </location>
</feature>
<dbReference type="EMBL" id="CAXAMM010037891">
    <property type="protein sequence ID" value="CAK9077811.1"/>
    <property type="molecule type" value="Genomic_DNA"/>
</dbReference>
<evidence type="ECO:0000256" key="5">
    <source>
        <dbReference type="ARBA" id="ARBA00022605"/>
    </source>
</evidence>
<dbReference type="Gene3D" id="3.90.1150.10">
    <property type="entry name" value="Aspartate Aminotransferase, domain 1"/>
    <property type="match status" value="1"/>
</dbReference>
<sequence length="917" mass="99497">MAAGRTAGFFIGFGSRTRDHITREGDPMTKNTNPDPADSANWSPETQLVHGGTLRSQFGETSEALFLTQGFVYTCAEQAEARFKNEDPGFQYTRFANPTVAMFEERLRLLEGAEMARAMSTGMAAVTSALLSFLSAGDHIVAARAMFGSCRYIVETLCPRFGIEMTLIDGRDLAQWEAAVKPNTKGFFFETPANPTLDLVDIAAVSALAKKHGITTVVDNVFATPMLQRPLALGADVVVYSATKHIDGQGRCLGGAVLGSNKFLNDHLQDFFRQTGPSLSPFNAWVMLKGLETLPIRVRQQSATAATVADHLATAPGVIRVIYCGRDDHPQADIAKKQMTGGGQMIAFEIEGGKDAAFRFQNALRLVRISNNLGDAKSLVTHPATTTHYRIGPEARAELGISDGLLRLSIGLESANDLITDLDSALKVTEDIRILVSPEFSDDQSTPEESYFFWVYTIEIANESAHTVQLKSRVWRITDAVGKTDEVHHGRIVPDGGRNRPAVRCRDPRVLSRQPIRLAKPELTERHIPMSRAEITSTAIALMTRLVAFDTTSHKSNRDLIAFVESYLADHGVASCLVPTEDGLKASLFASIGPMGVPGVGLSGHTDVVPATREDWTSDPFTVREQDGRFYGRGTTDMKGFLACVLALVPEFKRRALKVPIHILFSYDEETGCTGVRPMIAELGDRLTKPRLVIVGEPTEMTVVDAHKGPVRWHVDITGRAAHSSMAPLGVNTIAIAAELIAELGRIERDLKAREPEPRFDPPYATLQVTEITGGIAANIVPASCRFGFEIRALAGLDVNAIERRILAFAETQCLPGMRSIAPEAAIDIQRTDSVPPFAANAASEAVALALKLAEQNETFAVSYATEAGLFQDADVPAVVCGPGGIAQAHTADEYIARSEIERCLDFLGRLADWAEA</sequence>
<dbReference type="InterPro" id="IPR011650">
    <property type="entry name" value="Peptidase_M20_dimer"/>
</dbReference>
<evidence type="ECO:0000313" key="11">
    <source>
        <dbReference type="Proteomes" id="UP001642464"/>
    </source>
</evidence>
<dbReference type="InterPro" id="IPR007474">
    <property type="entry name" value="ApaG_domain"/>
</dbReference>
<keyword evidence="3" id="KW-0963">Cytoplasm</keyword>
<dbReference type="InterPro" id="IPR006234">
    <property type="entry name" value="O-succ-hSer_sulfhydrylase"/>
</dbReference>
<evidence type="ECO:0000259" key="9">
    <source>
        <dbReference type="PROSITE" id="PS51087"/>
    </source>
</evidence>
<dbReference type="InterPro" id="IPR015421">
    <property type="entry name" value="PyrdxlP-dep_Trfase_major"/>
</dbReference>
<dbReference type="Gene3D" id="3.40.640.10">
    <property type="entry name" value="Type I PLP-dependent aspartate aminotransferase-like (Major domain)"/>
    <property type="match status" value="1"/>
</dbReference>
<feature type="compositionally biased region" description="Polar residues" evidence="8">
    <location>
        <begin position="29"/>
        <end position="44"/>
    </location>
</feature>
<dbReference type="SUPFAM" id="SSF110069">
    <property type="entry name" value="ApaG-like"/>
    <property type="match status" value="1"/>
</dbReference>
<dbReference type="Pfam" id="PF07687">
    <property type="entry name" value="M20_dimer"/>
    <property type="match status" value="1"/>
</dbReference>
<dbReference type="InterPro" id="IPR010169">
    <property type="entry name" value="AcOrn-deacetyl"/>
</dbReference>
<dbReference type="SUPFAM" id="SSF55031">
    <property type="entry name" value="Bacterial exopeptidase dimerisation domain"/>
    <property type="match status" value="1"/>
</dbReference>
<protein>
    <submittedName>
        <fullName evidence="10">O-succinylhomoserine sulfhydrylase (OSH sulfhydrylase) (OSHS sulfhydrylase)</fullName>
    </submittedName>
</protein>
<dbReference type="HAMAP" id="MF_02056">
    <property type="entry name" value="MetZ"/>
    <property type="match status" value="1"/>
</dbReference>
<reference evidence="10 11" key="1">
    <citation type="submission" date="2024-02" db="EMBL/GenBank/DDBJ databases">
        <authorList>
            <person name="Chen Y."/>
            <person name="Shah S."/>
            <person name="Dougan E. K."/>
            <person name="Thang M."/>
            <person name="Chan C."/>
        </authorList>
    </citation>
    <scope>NUCLEOTIDE SEQUENCE [LARGE SCALE GENOMIC DNA]</scope>
</reference>
<keyword evidence="4" id="KW-0055">Arginine biosynthesis</keyword>
<dbReference type="InterPro" id="IPR015424">
    <property type="entry name" value="PyrdxlP-dep_Trfase"/>
</dbReference>
<dbReference type="InterPro" id="IPR002933">
    <property type="entry name" value="Peptidase_M20"/>
</dbReference>
<keyword evidence="7" id="KW-0663">Pyridoxal phosphate</keyword>
<dbReference type="NCBIfam" id="TIGR01892">
    <property type="entry name" value="AcOrn-deacetyl"/>
    <property type="match status" value="1"/>
</dbReference>
<feature type="domain" description="ApaG" evidence="9">
    <location>
        <begin position="426"/>
        <end position="554"/>
    </location>
</feature>
<dbReference type="PANTHER" id="PTHR11808:SF80">
    <property type="entry name" value="CYSTATHIONINE GAMMA-LYASE"/>
    <property type="match status" value="1"/>
</dbReference>
<dbReference type="Pfam" id="PF04379">
    <property type="entry name" value="DUF525"/>
    <property type="match status" value="1"/>
</dbReference>
<name>A0ABP0PQJ1_9DINO</name>
<evidence type="ECO:0000256" key="1">
    <source>
        <dbReference type="ARBA" id="ARBA00001933"/>
    </source>
</evidence>
<dbReference type="Pfam" id="PF01546">
    <property type="entry name" value="Peptidase_M20"/>
    <property type="match status" value="1"/>
</dbReference>
<dbReference type="InterPro" id="IPR001261">
    <property type="entry name" value="ArgE/DapE_CS"/>
</dbReference>
<accession>A0ABP0PQJ1</accession>
<evidence type="ECO:0000256" key="7">
    <source>
        <dbReference type="ARBA" id="ARBA00022898"/>
    </source>
</evidence>
<gene>
    <name evidence="10" type="ORF">SCF082_LOCUS37288</name>
</gene>
<dbReference type="Gene3D" id="3.30.70.360">
    <property type="match status" value="1"/>
</dbReference>
<dbReference type="PROSITE" id="PS51087">
    <property type="entry name" value="APAG"/>
    <property type="match status" value="1"/>
</dbReference>
<dbReference type="Pfam" id="PF01053">
    <property type="entry name" value="Cys_Met_Meta_PP"/>
    <property type="match status" value="1"/>
</dbReference>
<keyword evidence="6" id="KW-0378">Hydrolase</keyword>
<dbReference type="Gene3D" id="2.60.40.1470">
    <property type="entry name" value="ApaG domain"/>
    <property type="match status" value="1"/>
</dbReference>
<evidence type="ECO:0000256" key="4">
    <source>
        <dbReference type="ARBA" id="ARBA00022571"/>
    </source>
</evidence>
<keyword evidence="5" id="KW-0028">Amino-acid biosynthesis</keyword>
<dbReference type="Gene3D" id="3.40.630.10">
    <property type="entry name" value="Zn peptidases"/>
    <property type="match status" value="1"/>
</dbReference>
<dbReference type="InterPro" id="IPR036767">
    <property type="entry name" value="ApaG_sf"/>
</dbReference>
<dbReference type="InterPro" id="IPR015422">
    <property type="entry name" value="PyrdxlP-dep_Trfase_small"/>
</dbReference>
<organism evidence="10 11">
    <name type="scientific">Durusdinium trenchii</name>
    <dbReference type="NCBI Taxonomy" id="1381693"/>
    <lineage>
        <taxon>Eukaryota</taxon>
        <taxon>Sar</taxon>
        <taxon>Alveolata</taxon>
        <taxon>Dinophyceae</taxon>
        <taxon>Suessiales</taxon>
        <taxon>Symbiodiniaceae</taxon>
        <taxon>Durusdinium</taxon>
    </lineage>
</organism>
<dbReference type="PROSITE" id="PS00759">
    <property type="entry name" value="ARGE_DAPE_CPG2_2"/>
    <property type="match status" value="1"/>
</dbReference>
<keyword evidence="11" id="KW-1185">Reference proteome</keyword>
<dbReference type="PANTHER" id="PTHR11808">
    <property type="entry name" value="TRANS-SULFURATION ENZYME FAMILY MEMBER"/>
    <property type="match status" value="1"/>
</dbReference>
<dbReference type="NCBIfam" id="NF005696">
    <property type="entry name" value="PRK07504.1"/>
    <property type="match status" value="1"/>
</dbReference>
<evidence type="ECO:0000256" key="6">
    <source>
        <dbReference type="ARBA" id="ARBA00022801"/>
    </source>
</evidence>
<comment type="cofactor">
    <cofactor evidence="1">
        <name>pyridoxal 5'-phosphate</name>
        <dbReference type="ChEBI" id="CHEBI:597326"/>
    </cofactor>
</comment>
<dbReference type="Proteomes" id="UP001642464">
    <property type="component" value="Unassembled WGS sequence"/>
</dbReference>